<evidence type="ECO:0000256" key="2">
    <source>
        <dbReference type="SAM" id="MobiDB-lite"/>
    </source>
</evidence>
<evidence type="ECO:0000313" key="4">
    <source>
        <dbReference type="Proteomes" id="UP000601435"/>
    </source>
</evidence>
<dbReference type="AlphaFoldDB" id="A0A813AGH8"/>
<keyword evidence="4" id="KW-1185">Reference proteome</keyword>
<organism evidence="3 4">
    <name type="scientific">Symbiodinium necroappetens</name>
    <dbReference type="NCBI Taxonomy" id="1628268"/>
    <lineage>
        <taxon>Eukaryota</taxon>
        <taxon>Sar</taxon>
        <taxon>Alveolata</taxon>
        <taxon>Dinophyceae</taxon>
        <taxon>Suessiales</taxon>
        <taxon>Symbiodiniaceae</taxon>
        <taxon>Symbiodinium</taxon>
    </lineage>
</organism>
<feature type="region of interest" description="Disordered" evidence="2">
    <location>
        <begin position="147"/>
        <end position="181"/>
    </location>
</feature>
<dbReference type="HAMAP" id="MF_01477">
    <property type="entry name" value="Iojap_RsfS"/>
    <property type="match status" value="1"/>
</dbReference>
<proteinExistence type="inferred from homology"/>
<name>A0A813AGH8_9DINO</name>
<gene>
    <name evidence="3" type="primary">rsfS</name>
    <name evidence="3" type="ORF">SNEC2469_LOCUS27633</name>
</gene>
<dbReference type="OrthoDB" id="21330at2759"/>
<accession>A0A813AGH8</accession>
<sequence length="181" mass="20267">MTTEDPNQPNPPHHPDESLGVERASMPTTVDPERSETARKFAIEAARTLHDDKCEQVIVLDLRQKSQITEYFVVATGTSERQMRSAGHDVAELGEQMDMPVFRSNLTETGSNWVIVDCVDVIAHVFSPEQRTYYDLEMLWGDAKRVDWSRPGEEPAPGSLGRDRAGIGPNATKSDKDRTQD</sequence>
<feature type="region of interest" description="Disordered" evidence="2">
    <location>
        <begin position="1"/>
        <end position="36"/>
    </location>
</feature>
<evidence type="ECO:0000313" key="3">
    <source>
        <dbReference type="EMBL" id="CAE7865003.1"/>
    </source>
</evidence>
<dbReference type="Gene3D" id="3.30.460.10">
    <property type="entry name" value="Beta Polymerase, domain 2"/>
    <property type="match status" value="1"/>
</dbReference>
<dbReference type="SUPFAM" id="SSF81301">
    <property type="entry name" value="Nucleotidyltransferase"/>
    <property type="match status" value="1"/>
</dbReference>
<protein>
    <submittedName>
        <fullName evidence="3">RsfS protein</fullName>
    </submittedName>
</protein>
<dbReference type="InterPro" id="IPR004394">
    <property type="entry name" value="Iojap/RsfS/C7orf30"/>
</dbReference>
<dbReference type="PANTHER" id="PTHR21043:SF0">
    <property type="entry name" value="MITOCHONDRIAL ASSEMBLY OF RIBOSOMAL LARGE SUBUNIT PROTEIN 1"/>
    <property type="match status" value="1"/>
</dbReference>
<evidence type="ECO:0000256" key="1">
    <source>
        <dbReference type="ARBA" id="ARBA00010574"/>
    </source>
</evidence>
<reference evidence="3" key="1">
    <citation type="submission" date="2021-02" db="EMBL/GenBank/DDBJ databases">
        <authorList>
            <person name="Dougan E. K."/>
            <person name="Rhodes N."/>
            <person name="Thang M."/>
            <person name="Chan C."/>
        </authorList>
    </citation>
    <scope>NUCLEOTIDE SEQUENCE</scope>
</reference>
<dbReference type="GO" id="GO:0090071">
    <property type="term" value="P:negative regulation of ribosome biogenesis"/>
    <property type="evidence" value="ECO:0007669"/>
    <property type="project" value="TreeGrafter"/>
</dbReference>
<dbReference type="GO" id="GO:0043023">
    <property type="term" value="F:ribosomal large subunit binding"/>
    <property type="evidence" value="ECO:0007669"/>
    <property type="project" value="TreeGrafter"/>
</dbReference>
<dbReference type="Pfam" id="PF02410">
    <property type="entry name" value="RsfS"/>
    <property type="match status" value="1"/>
</dbReference>
<dbReference type="NCBIfam" id="TIGR00090">
    <property type="entry name" value="rsfS_iojap_ybeB"/>
    <property type="match status" value="1"/>
</dbReference>
<dbReference type="Proteomes" id="UP000601435">
    <property type="component" value="Unassembled WGS sequence"/>
</dbReference>
<dbReference type="EMBL" id="CAJNJA010058574">
    <property type="protein sequence ID" value="CAE7865003.1"/>
    <property type="molecule type" value="Genomic_DNA"/>
</dbReference>
<dbReference type="InterPro" id="IPR043519">
    <property type="entry name" value="NT_sf"/>
</dbReference>
<comment type="caution">
    <text evidence="3">The sequence shown here is derived from an EMBL/GenBank/DDBJ whole genome shotgun (WGS) entry which is preliminary data.</text>
</comment>
<dbReference type="PANTHER" id="PTHR21043">
    <property type="entry name" value="IOJAP SUPERFAMILY ORTHOLOG"/>
    <property type="match status" value="1"/>
</dbReference>
<dbReference type="GO" id="GO:0017148">
    <property type="term" value="P:negative regulation of translation"/>
    <property type="evidence" value="ECO:0007669"/>
    <property type="project" value="TreeGrafter"/>
</dbReference>
<comment type="similarity">
    <text evidence="1">Belongs to the Iojap/RsfS family.</text>
</comment>